<protein>
    <submittedName>
        <fullName evidence="5">Patatin-like phospholipase family protein</fullName>
    </submittedName>
</protein>
<feature type="active site" description="Proton acceptor" evidence="2">
    <location>
        <position position="197"/>
    </location>
</feature>
<keyword evidence="3" id="KW-1133">Transmembrane helix</keyword>
<dbReference type="Pfam" id="PF01734">
    <property type="entry name" value="Patatin"/>
    <property type="match status" value="1"/>
</dbReference>
<feature type="short sequence motif" description="DGA/G" evidence="2">
    <location>
        <begin position="197"/>
        <end position="199"/>
    </location>
</feature>
<gene>
    <name evidence="5" type="ORF">M0G41_16070</name>
</gene>
<organism evidence="5 6">
    <name type="scientific">Pseudomarimonas salicorniae</name>
    <dbReference type="NCBI Taxonomy" id="2933270"/>
    <lineage>
        <taxon>Bacteria</taxon>
        <taxon>Pseudomonadati</taxon>
        <taxon>Pseudomonadota</taxon>
        <taxon>Gammaproteobacteria</taxon>
        <taxon>Lysobacterales</taxon>
        <taxon>Lysobacteraceae</taxon>
        <taxon>Pseudomarimonas</taxon>
    </lineage>
</organism>
<feature type="short sequence motif" description="GXGXXG" evidence="2">
    <location>
        <begin position="26"/>
        <end position="31"/>
    </location>
</feature>
<keyword evidence="2" id="KW-0442">Lipid degradation</keyword>
<keyword evidence="1 2" id="KW-0443">Lipid metabolism</keyword>
<dbReference type="Proteomes" id="UP001431449">
    <property type="component" value="Unassembled WGS sequence"/>
</dbReference>
<dbReference type="InterPro" id="IPR047156">
    <property type="entry name" value="Teg/CotR/CapV-like"/>
</dbReference>
<comment type="caution">
    <text evidence="5">The sequence shown here is derived from an EMBL/GenBank/DDBJ whole genome shotgun (WGS) entry which is preliminary data.</text>
</comment>
<sequence length="334" mass="35912">MAEASAEPSKPAKPRLPPFRVLSLAGGGFLGLYTATVLAELEAWNGAPLGRRFDLIAGTSVGGILALALAFEIPMANVVQIFIQRGQQIFSSRGLPASRMGRLFDLTRQVMGPKYTGNALHKALRAELGERTLADAVRPVVIPAVDVSRSLTKVFKTPHAHGSRGDAHLRAMDVAMATSAAPAFFPSVKIEGRLYADGGLFAVAPDQVALHEAEHFLGIVPRQVRMLSIGTATAGYQPETEVEASDGAVGWLDEGRLLLTLISVQQQHVQAMMEDRLGKRYLRLDAPWPRGKGLGIDIATPAAAELLADLARKSLRSMPLDALRRYFRLAPPGE</sequence>
<feature type="active site" description="Nucleophile" evidence="2">
    <location>
        <position position="60"/>
    </location>
</feature>
<dbReference type="CDD" id="cd07199">
    <property type="entry name" value="Pat17_PNPLA8_PNPLA9_like"/>
    <property type="match status" value="1"/>
</dbReference>
<dbReference type="InterPro" id="IPR016035">
    <property type="entry name" value="Acyl_Trfase/lysoPLipase"/>
</dbReference>
<feature type="transmembrane region" description="Helical" evidence="3">
    <location>
        <begin position="61"/>
        <end position="83"/>
    </location>
</feature>
<evidence type="ECO:0000256" key="2">
    <source>
        <dbReference type="PROSITE-ProRule" id="PRU01161"/>
    </source>
</evidence>
<evidence type="ECO:0000256" key="3">
    <source>
        <dbReference type="SAM" id="Phobius"/>
    </source>
</evidence>
<dbReference type="PROSITE" id="PS51635">
    <property type="entry name" value="PNPLA"/>
    <property type="match status" value="1"/>
</dbReference>
<dbReference type="Gene3D" id="3.40.1090.10">
    <property type="entry name" value="Cytosolic phospholipase A2 catalytic domain"/>
    <property type="match status" value="1"/>
</dbReference>
<evidence type="ECO:0000259" key="4">
    <source>
        <dbReference type="PROSITE" id="PS51635"/>
    </source>
</evidence>
<keyword evidence="3" id="KW-0472">Membrane</keyword>
<reference evidence="5" key="1">
    <citation type="submission" date="2022-04" db="EMBL/GenBank/DDBJ databases">
        <title>Lysobacter sp. CAU 1642 isolated from sea sand.</title>
        <authorList>
            <person name="Kim W."/>
        </authorList>
    </citation>
    <scope>NUCLEOTIDE SEQUENCE</scope>
    <source>
        <strain evidence="5">CAU 1642</strain>
    </source>
</reference>
<dbReference type="SUPFAM" id="SSF52151">
    <property type="entry name" value="FabD/lysophospholipase-like"/>
    <property type="match status" value="1"/>
</dbReference>
<dbReference type="RefSeq" id="WP_248210955.1">
    <property type="nucleotide sequence ID" value="NZ_JALNMH010000014.1"/>
</dbReference>
<dbReference type="PANTHER" id="PTHR24138:SF12">
    <property type="entry name" value="PATATIN FAMILY PROTEIN"/>
    <property type="match status" value="1"/>
</dbReference>
<dbReference type="EMBL" id="JALNMH010000014">
    <property type="protein sequence ID" value="MCK7595179.1"/>
    <property type="molecule type" value="Genomic_DNA"/>
</dbReference>
<dbReference type="InterPro" id="IPR002641">
    <property type="entry name" value="PNPLA_dom"/>
</dbReference>
<keyword evidence="6" id="KW-1185">Reference proteome</keyword>
<keyword evidence="3" id="KW-0812">Transmembrane</keyword>
<evidence type="ECO:0000313" key="6">
    <source>
        <dbReference type="Proteomes" id="UP001431449"/>
    </source>
</evidence>
<keyword evidence="2" id="KW-0378">Hydrolase</keyword>
<feature type="short sequence motif" description="GXSXG" evidence="2">
    <location>
        <begin position="58"/>
        <end position="62"/>
    </location>
</feature>
<dbReference type="NCBIfam" id="NF041079">
    <property type="entry name" value="CBASS_lipase"/>
    <property type="match status" value="1"/>
</dbReference>
<name>A0ABT0GKW0_9GAMM</name>
<proteinExistence type="predicted"/>
<dbReference type="PANTHER" id="PTHR24138">
    <property type="entry name" value="INTRACELLLAR PHOSPHOLIPASE A FAMILY"/>
    <property type="match status" value="1"/>
</dbReference>
<evidence type="ECO:0000256" key="1">
    <source>
        <dbReference type="ARBA" id="ARBA00023098"/>
    </source>
</evidence>
<accession>A0ABT0GKW0</accession>
<feature type="domain" description="PNPLA" evidence="4">
    <location>
        <begin position="22"/>
        <end position="210"/>
    </location>
</feature>
<evidence type="ECO:0000313" key="5">
    <source>
        <dbReference type="EMBL" id="MCK7595179.1"/>
    </source>
</evidence>
<feature type="transmembrane region" description="Helical" evidence="3">
    <location>
        <begin position="21"/>
        <end position="41"/>
    </location>
</feature>